<name>A0A4W5PSY1_9TELE</name>
<protein>
    <recommendedName>
        <fullName evidence="1">PH domain-containing protein</fullName>
    </recommendedName>
</protein>
<proteinExistence type="predicted"/>
<dbReference type="GeneTree" id="ENSGT00940000156521"/>
<evidence type="ECO:0000259" key="1">
    <source>
        <dbReference type="PROSITE" id="PS50003"/>
    </source>
</evidence>
<dbReference type="InterPro" id="IPR001849">
    <property type="entry name" value="PH_domain"/>
</dbReference>
<feature type="domain" description="PH" evidence="1">
    <location>
        <begin position="1"/>
        <end position="22"/>
    </location>
</feature>
<reference evidence="3" key="1">
    <citation type="submission" date="2018-06" db="EMBL/GenBank/DDBJ databases">
        <title>Genome assembly of Danube salmon.</title>
        <authorList>
            <person name="Macqueen D.J."/>
            <person name="Gundappa M.K."/>
        </authorList>
    </citation>
    <scope>NUCLEOTIDE SEQUENCE [LARGE SCALE GENOMIC DNA]</scope>
</reference>
<dbReference type="Ensembl" id="ENSHHUT00000067504.1">
    <property type="protein sequence ID" value="ENSHHUP00000065293.1"/>
    <property type="gene ID" value="ENSHHUG00000038537.1"/>
</dbReference>
<dbReference type="GO" id="GO:2000114">
    <property type="term" value="P:regulation of establishment of cell polarity"/>
    <property type="evidence" value="ECO:0007669"/>
    <property type="project" value="TreeGrafter"/>
</dbReference>
<sequence>MFQAKTVEEKRLWAHHIKRLILENHHTIVPQKAKEAILEKDSLNPGSGRYRYSPERLKKAVSCQAEDFPAEGRHGRRRSGKLVSLPLHIVKQCLCFMKTTLKPSHQSLLVTYPQSYPQSYDFENLFFKETPWLDICLVLS</sequence>
<organism evidence="2 3">
    <name type="scientific">Hucho hucho</name>
    <name type="common">huchen</name>
    <dbReference type="NCBI Taxonomy" id="62062"/>
    <lineage>
        <taxon>Eukaryota</taxon>
        <taxon>Metazoa</taxon>
        <taxon>Chordata</taxon>
        <taxon>Craniata</taxon>
        <taxon>Vertebrata</taxon>
        <taxon>Euteleostomi</taxon>
        <taxon>Actinopterygii</taxon>
        <taxon>Neopterygii</taxon>
        <taxon>Teleostei</taxon>
        <taxon>Protacanthopterygii</taxon>
        <taxon>Salmoniformes</taxon>
        <taxon>Salmonidae</taxon>
        <taxon>Salmoninae</taxon>
        <taxon>Hucho</taxon>
    </lineage>
</organism>
<reference evidence="2" key="3">
    <citation type="submission" date="2025-09" db="UniProtKB">
        <authorList>
            <consortium name="Ensembl"/>
        </authorList>
    </citation>
    <scope>IDENTIFICATION</scope>
</reference>
<dbReference type="PROSITE" id="PS50003">
    <property type="entry name" value="PH_DOMAIN"/>
    <property type="match status" value="1"/>
</dbReference>
<dbReference type="PANTHER" id="PTHR45924:SF4">
    <property type="entry name" value="PLECKSTRIN HOMOLOGY DOMAIN-CONTAINING FAMILY G MEMBER 3"/>
    <property type="match status" value="1"/>
</dbReference>
<dbReference type="AlphaFoldDB" id="A0A4W5PSY1"/>
<accession>A0A4W5PSY1</accession>
<evidence type="ECO:0000313" key="3">
    <source>
        <dbReference type="Proteomes" id="UP000314982"/>
    </source>
</evidence>
<reference evidence="2" key="2">
    <citation type="submission" date="2025-08" db="UniProtKB">
        <authorList>
            <consortium name="Ensembl"/>
        </authorList>
    </citation>
    <scope>IDENTIFICATION</scope>
</reference>
<dbReference type="GO" id="GO:0005085">
    <property type="term" value="F:guanyl-nucleotide exchange factor activity"/>
    <property type="evidence" value="ECO:0007669"/>
    <property type="project" value="TreeGrafter"/>
</dbReference>
<evidence type="ECO:0000313" key="2">
    <source>
        <dbReference type="Ensembl" id="ENSHHUP00000065293.1"/>
    </source>
</evidence>
<dbReference type="PANTHER" id="PTHR45924">
    <property type="entry name" value="FI17866P1"/>
    <property type="match status" value="1"/>
</dbReference>
<dbReference type="Proteomes" id="UP000314982">
    <property type="component" value="Unassembled WGS sequence"/>
</dbReference>
<dbReference type="GO" id="GO:0031267">
    <property type="term" value="F:small GTPase binding"/>
    <property type="evidence" value="ECO:0007669"/>
    <property type="project" value="TreeGrafter"/>
</dbReference>
<dbReference type="STRING" id="62062.ENSHHUP00000065293"/>
<keyword evidence="3" id="KW-1185">Reference proteome</keyword>